<dbReference type="InterPro" id="IPR006258">
    <property type="entry name" value="Lipoamide_DH"/>
</dbReference>
<keyword evidence="20" id="KW-1185">Reference proteome</keyword>
<feature type="domain" description="Pyridine nucleotide-disulphide oxidoreductase dimerisation" evidence="17">
    <location>
        <begin position="342"/>
        <end position="449"/>
    </location>
</feature>
<evidence type="ECO:0000256" key="3">
    <source>
        <dbReference type="ARBA" id="ARBA00012608"/>
    </source>
</evidence>
<evidence type="ECO:0000313" key="19">
    <source>
        <dbReference type="EMBL" id="QUE50585.1"/>
    </source>
</evidence>
<sequence length="460" mass="48516">MAYDLIVIGGGPAGYVAAIRAAQLGKKVACVEADRAGGTCLNWGCIPTKALLKNAELYQTLTKKASEFGLKFDNLTYDWSAVIGRSRKVSDKLAGGIEFLFKKNKVDYVRGFGSIEGQGKVGVTAADGTKSVLEGTNIMIATGAKSRPLPPLPFNGTSVIGSKEAMVLAKQPESMIIIGAGAIGAEFAYVYNAFGTKVTLVEMLPTILPVEDTEVGETVEKSFIKQGIRCLTNTKITATADKGTHVEVTVDGPKEKGTLSAEVVLVAIGVLPVLPGGQQPALTDRGWIQVGDRYETSIPGVYAIGDITGPPLLAHTASFEAIQAVDGLFVDGHKPRKVTNFPGCTYCHPQVASVGKTERALKEEGIEYVVGKIPFVAIGKAIAAGEPDGFAKLLYGKKHGELLGAHIVGDNATELIAEMGLALDQELTIDDIHTTIHAHPTMSEVIHEATLAAEGHAIHF</sequence>
<comment type="catalytic activity">
    <reaction evidence="12 16">
        <text>N(6)-[(R)-dihydrolipoyl]-L-lysyl-[protein] + NAD(+) = N(6)-[(R)-lipoyl]-L-lysyl-[protein] + NADH + H(+)</text>
        <dbReference type="Rhea" id="RHEA:15045"/>
        <dbReference type="Rhea" id="RHEA-COMP:10474"/>
        <dbReference type="Rhea" id="RHEA-COMP:10475"/>
        <dbReference type="ChEBI" id="CHEBI:15378"/>
        <dbReference type="ChEBI" id="CHEBI:57540"/>
        <dbReference type="ChEBI" id="CHEBI:57945"/>
        <dbReference type="ChEBI" id="CHEBI:83099"/>
        <dbReference type="ChEBI" id="CHEBI:83100"/>
        <dbReference type="EC" id="1.8.1.4"/>
    </reaction>
</comment>
<feature type="binding site" evidence="14">
    <location>
        <position position="202"/>
    </location>
    <ligand>
        <name>NAD(+)</name>
        <dbReference type="ChEBI" id="CHEBI:57540"/>
    </ligand>
</feature>
<dbReference type="PANTHER" id="PTHR22912:SF217">
    <property type="entry name" value="DIHYDROLIPOYL DEHYDROGENASE"/>
    <property type="match status" value="1"/>
</dbReference>
<dbReference type="PIRSF" id="PIRSF000350">
    <property type="entry name" value="Mercury_reductase_MerA"/>
    <property type="match status" value="1"/>
</dbReference>
<dbReference type="GO" id="GO:0004148">
    <property type="term" value="F:dihydrolipoyl dehydrogenase (NADH) activity"/>
    <property type="evidence" value="ECO:0007669"/>
    <property type="project" value="UniProtKB-EC"/>
</dbReference>
<dbReference type="InterPro" id="IPR036188">
    <property type="entry name" value="FAD/NAD-bd_sf"/>
</dbReference>
<evidence type="ECO:0000256" key="2">
    <source>
        <dbReference type="ARBA" id="ARBA00007532"/>
    </source>
</evidence>
<comment type="subcellular location">
    <subcellularLocation>
        <location evidence="1">Cytoplasm</location>
    </subcellularLocation>
</comment>
<dbReference type="GO" id="GO:0006103">
    <property type="term" value="P:2-oxoglutarate metabolic process"/>
    <property type="evidence" value="ECO:0007669"/>
    <property type="project" value="TreeGrafter"/>
</dbReference>
<feature type="active site" description="Proton acceptor" evidence="13">
    <location>
        <position position="439"/>
    </location>
</feature>
<evidence type="ECO:0000256" key="15">
    <source>
        <dbReference type="PIRSR" id="PIRSR000350-4"/>
    </source>
</evidence>
<evidence type="ECO:0000256" key="8">
    <source>
        <dbReference type="ARBA" id="ARBA00023002"/>
    </source>
</evidence>
<evidence type="ECO:0000256" key="11">
    <source>
        <dbReference type="ARBA" id="ARBA00023284"/>
    </source>
</evidence>
<dbReference type="InterPro" id="IPR050151">
    <property type="entry name" value="Class-I_Pyr_Nuc-Dis_Oxidored"/>
</dbReference>
<evidence type="ECO:0000256" key="10">
    <source>
        <dbReference type="ARBA" id="ARBA00023157"/>
    </source>
</evidence>
<comment type="similarity">
    <text evidence="2 16">Belongs to the class-I pyridine nucleotide-disulfide oxidoreductase family.</text>
</comment>
<dbReference type="FunFam" id="3.30.390.30:FF:000001">
    <property type="entry name" value="Dihydrolipoyl dehydrogenase"/>
    <property type="match status" value="1"/>
</dbReference>
<dbReference type="SUPFAM" id="SSF51905">
    <property type="entry name" value="FAD/NAD(P)-binding domain"/>
    <property type="match status" value="1"/>
</dbReference>
<name>A0A975G8C3_9BACT</name>
<dbReference type="Gene3D" id="3.50.50.60">
    <property type="entry name" value="FAD/NAD(P)-binding domain"/>
    <property type="match status" value="2"/>
</dbReference>
<dbReference type="PANTHER" id="PTHR22912">
    <property type="entry name" value="DISULFIDE OXIDOREDUCTASE"/>
    <property type="match status" value="1"/>
</dbReference>
<dbReference type="GO" id="GO:0050660">
    <property type="term" value="F:flavin adenine dinucleotide binding"/>
    <property type="evidence" value="ECO:0007669"/>
    <property type="project" value="InterPro"/>
</dbReference>
<keyword evidence="7 14" id="KW-0274">FAD</keyword>
<dbReference type="Proteomes" id="UP000676169">
    <property type="component" value="Chromosome"/>
</dbReference>
<evidence type="ECO:0000256" key="9">
    <source>
        <dbReference type="ARBA" id="ARBA00023027"/>
    </source>
</evidence>
<keyword evidence="11 16" id="KW-0676">Redox-active center</keyword>
<evidence type="ECO:0000256" key="1">
    <source>
        <dbReference type="ARBA" id="ARBA00004496"/>
    </source>
</evidence>
<feature type="binding site" evidence="14">
    <location>
        <position position="306"/>
    </location>
    <ligand>
        <name>FAD</name>
        <dbReference type="ChEBI" id="CHEBI:57692"/>
    </ligand>
</feature>
<dbReference type="SUPFAM" id="SSF55424">
    <property type="entry name" value="FAD/NAD-linked reductases, dimerisation (C-terminal) domain"/>
    <property type="match status" value="1"/>
</dbReference>
<keyword evidence="5" id="KW-0963">Cytoplasm</keyword>
<evidence type="ECO:0000259" key="18">
    <source>
        <dbReference type="Pfam" id="PF07992"/>
    </source>
</evidence>
<accession>A0A975G8C3</accession>
<evidence type="ECO:0000256" key="14">
    <source>
        <dbReference type="PIRSR" id="PIRSR000350-3"/>
    </source>
</evidence>
<proteinExistence type="inferred from homology"/>
<dbReference type="PRINTS" id="PR00368">
    <property type="entry name" value="FADPNR"/>
</dbReference>
<dbReference type="PRINTS" id="PR00411">
    <property type="entry name" value="PNDRDTASEI"/>
</dbReference>
<evidence type="ECO:0000256" key="6">
    <source>
        <dbReference type="ARBA" id="ARBA00022630"/>
    </source>
</evidence>
<feature type="binding site" evidence="14">
    <location>
        <begin position="179"/>
        <end position="186"/>
    </location>
    <ligand>
        <name>NAD(+)</name>
        <dbReference type="ChEBI" id="CHEBI:57540"/>
    </ligand>
</feature>
<dbReference type="AlphaFoldDB" id="A0A975G8C3"/>
<keyword evidence="6 16" id="KW-0285">Flavoprotein</keyword>
<organism evidence="19 20">
    <name type="scientific">Luteolibacter ambystomatis</name>
    <dbReference type="NCBI Taxonomy" id="2824561"/>
    <lineage>
        <taxon>Bacteria</taxon>
        <taxon>Pseudomonadati</taxon>
        <taxon>Verrucomicrobiota</taxon>
        <taxon>Verrucomicrobiia</taxon>
        <taxon>Verrucomicrobiales</taxon>
        <taxon>Verrucomicrobiaceae</taxon>
        <taxon>Luteolibacter</taxon>
    </lineage>
</organism>
<comment type="cofactor">
    <cofactor evidence="14 16">
        <name>FAD</name>
        <dbReference type="ChEBI" id="CHEBI:57692"/>
    </cofactor>
    <text evidence="14 16">Binds 1 FAD per subunit.</text>
</comment>
<feature type="binding site" evidence="14">
    <location>
        <position position="49"/>
    </location>
    <ligand>
        <name>FAD</name>
        <dbReference type="ChEBI" id="CHEBI:57692"/>
    </ligand>
</feature>
<dbReference type="Gene3D" id="3.30.390.30">
    <property type="match status" value="1"/>
</dbReference>
<dbReference type="InterPro" id="IPR001100">
    <property type="entry name" value="Pyr_nuc-diS_OxRdtase"/>
</dbReference>
<dbReference type="RefSeq" id="WP_211630725.1">
    <property type="nucleotide sequence ID" value="NZ_CP073100.1"/>
</dbReference>
<feature type="binding site" evidence="14">
    <location>
        <position position="269"/>
    </location>
    <ligand>
        <name>NAD(+)</name>
        <dbReference type="ChEBI" id="CHEBI:57540"/>
    </ligand>
</feature>
<dbReference type="EMBL" id="CP073100">
    <property type="protein sequence ID" value="QUE50585.1"/>
    <property type="molecule type" value="Genomic_DNA"/>
</dbReference>
<dbReference type="PROSITE" id="PS00076">
    <property type="entry name" value="PYRIDINE_REDOX_1"/>
    <property type="match status" value="1"/>
</dbReference>
<feature type="disulfide bond" description="Redox-active" evidence="15">
    <location>
        <begin position="40"/>
        <end position="45"/>
    </location>
</feature>
<evidence type="ECO:0000313" key="20">
    <source>
        <dbReference type="Proteomes" id="UP000676169"/>
    </source>
</evidence>
<comment type="miscellaneous">
    <text evidence="16">The active site is a redox-active disulfide bond.</text>
</comment>
<dbReference type="InterPro" id="IPR016156">
    <property type="entry name" value="FAD/NAD-linked_Rdtase_dimer_sf"/>
</dbReference>
<keyword evidence="9 14" id="KW-0520">NAD</keyword>
<dbReference type="Pfam" id="PF02852">
    <property type="entry name" value="Pyr_redox_dim"/>
    <property type="match status" value="1"/>
</dbReference>
<keyword evidence="8 16" id="KW-0560">Oxidoreductase</keyword>
<dbReference type="InterPro" id="IPR004099">
    <property type="entry name" value="Pyr_nucl-diS_OxRdtase_dimer"/>
</dbReference>
<evidence type="ECO:0000259" key="17">
    <source>
        <dbReference type="Pfam" id="PF02852"/>
    </source>
</evidence>
<feature type="binding site" evidence="14">
    <location>
        <position position="113"/>
    </location>
    <ligand>
        <name>FAD</name>
        <dbReference type="ChEBI" id="CHEBI:57692"/>
    </ligand>
</feature>
<evidence type="ECO:0000256" key="16">
    <source>
        <dbReference type="RuleBase" id="RU003692"/>
    </source>
</evidence>
<dbReference type="GO" id="GO:0005737">
    <property type="term" value="C:cytoplasm"/>
    <property type="evidence" value="ECO:0007669"/>
    <property type="project" value="UniProtKB-SubCell"/>
</dbReference>
<keyword evidence="10" id="KW-1015">Disulfide bond</keyword>
<evidence type="ECO:0000256" key="13">
    <source>
        <dbReference type="PIRSR" id="PIRSR000350-2"/>
    </source>
</evidence>
<dbReference type="EC" id="1.8.1.4" evidence="3 16"/>
<evidence type="ECO:0000256" key="4">
    <source>
        <dbReference type="ARBA" id="ARBA00016961"/>
    </source>
</evidence>
<dbReference type="Pfam" id="PF07992">
    <property type="entry name" value="Pyr_redox_2"/>
    <property type="match status" value="1"/>
</dbReference>
<keyword evidence="14" id="KW-0547">Nucleotide-binding</keyword>
<protein>
    <recommendedName>
        <fullName evidence="4 16">Dihydrolipoyl dehydrogenase</fullName>
        <ecNumber evidence="3 16">1.8.1.4</ecNumber>
    </recommendedName>
</protein>
<dbReference type="KEGG" id="lamb:KBB96_17190"/>
<dbReference type="InterPro" id="IPR023753">
    <property type="entry name" value="FAD/NAD-binding_dom"/>
</dbReference>
<dbReference type="InterPro" id="IPR012999">
    <property type="entry name" value="Pyr_OxRdtase_I_AS"/>
</dbReference>
<evidence type="ECO:0000256" key="7">
    <source>
        <dbReference type="ARBA" id="ARBA00022827"/>
    </source>
</evidence>
<evidence type="ECO:0000256" key="12">
    <source>
        <dbReference type="ARBA" id="ARBA00049187"/>
    </source>
</evidence>
<dbReference type="NCBIfam" id="TIGR01350">
    <property type="entry name" value="lipoamide_DH"/>
    <property type="match status" value="1"/>
</dbReference>
<feature type="domain" description="FAD/NAD(P)-binding" evidence="18">
    <location>
        <begin position="3"/>
        <end position="321"/>
    </location>
</feature>
<gene>
    <name evidence="19" type="primary">lpdA</name>
    <name evidence="19" type="ORF">KBB96_17190</name>
</gene>
<evidence type="ECO:0000256" key="5">
    <source>
        <dbReference type="ARBA" id="ARBA00022490"/>
    </source>
</evidence>
<reference evidence="19" key="1">
    <citation type="submission" date="2021-04" db="EMBL/GenBank/DDBJ databases">
        <title>Luteolibacter sp. 32A isolated from the skin of an Anderson's salamander (Ambystoma andersonii).</title>
        <authorList>
            <person name="Spergser J."/>
            <person name="Busse H.-J."/>
        </authorList>
    </citation>
    <scope>NUCLEOTIDE SEQUENCE</scope>
    <source>
        <strain evidence="19">32A</strain>
    </source>
</reference>